<dbReference type="Gene3D" id="3.30.700.10">
    <property type="entry name" value="Glycoprotein, Type 4 Pilin"/>
    <property type="match status" value="1"/>
</dbReference>
<evidence type="ECO:0008006" key="4">
    <source>
        <dbReference type="Google" id="ProtNLM"/>
    </source>
</evidence>
<keyword evidence="1" id="KW-1133">Transmembrane helix</keyword>
<sequence>MTSDIPHKRRRGFTLIELLVVLVIISLLAALAIGVIGAVMVNARTAATSATLSKIQGRMKDRIQTLAELDYEQYELLAENEGFQRSNEKKVVARKIAMLEAFPQTWSEFDTLFPELATEITSKYGSNTFTPATESAEVLYYILTEGPIPGRGRRKVISGVGQVQADEFNSSDTADIDGDGLLEFVDGWGNPLRFYRWPTRLVRPDGAGATITAAQLANAQVLIPSLTAANAVKDADDPYDAMADSNDPDQFESAYLTPSTYNVPLVISVGEDGFLGLYEPTDTSNFGNLANYEQTPGNAIDPANFENMYDNISNLNNSAAGN</sequence>
<dbReference type="AlphaFoldDB" id="A0A517ZVD6"/>
<protein>
    <recommendedName>
        <fullName evidence="4">Type II secretion system protein G</fullName>
    </recommendedName>
</protein>
<dbReference type="NCBIfam" id="TIGR02532">
    <property type="entry name" value="IV_pilin_GFxxxE"/>
    <property type="match status" value="1"/>
</dbReference>
<keyword evidence="3" id="KW-1185">Reference proteome</keyword>
<accession>A0A517ZVD6</accession>
<reference evidence="2 3" key="1">
    <citation type="submission" date="2019-02" db="EMBL/GenBank/DDBJ databases">
        <title>Deep-cultivation of Planctomycetes and their phenomic and genomic characterization uncovers novel biology.</title>
        <authorList>
            <person name="Wiegand S."/>
            <person name="Jogler M."/>
            <person name="Boedeker C."/>
            <person name="Pinto D."/>
            <person name="Vollmers J."/>
            <person name="Rivas-Marin E."/>
            <person name="Kohn T."/>
            <person name="Peeters S.H."/>
            <person name="Heuer A."/>
            <person name="Rast P."/>
            <person name="Oberbeckmann S."/>
            <person name="Bunk B."/>
            <person name="Jeske O."/>
            <person name="Meyerdierks A."/>
            <person name="Storesund J.E."/>
            <person name="Kallscheuer N."/>
            <person name="Luecker S."/>
            <person name="Lage O.M."/>
            <person name="Pohl T."/>
            <person name="Merkel B.J."/>
            <person name="Hornburger P."/>
            <person name="Mueller R.-W."/>
            <person name="Bruemmer F."/>
            <person name="Labrenz M."/>
            <person name="Spormann A.M."/>
            <person name="Op den Camp H."/>
            <person name="Overmann J."/>
            <person name="Amann R."/>
            <person name="Jetten M.S.M."/>
            <person name="Mascher T."/>
            <person name="Medema M.H."/>
            <person name="Devos D.P."/>
            <person name="Kaster A.-K."/>
            <person name="Ovreas L."/>
            <person name="Rohde M."/>
            <person name="Galperin M.Y."/>
            <person name="Jogler C."/>
        </authorList>
    </citation>
    <scope>NUCLEOTIDE SEQUENCE [LARGE SCALE GENOMIC DNA]</scope>
    <source>
        <strain evidence="2 3">Mal52</strain>
    </source>
</reference>
<dbReference type="KEGG" id="sdyn:Mal52_49610"/>
<keyword evidence="1" id="KW-0812">Transmembrane</keyword>
<feature type="transmembrane region" description="Helical" evidence="1">
    <location>
        <begin position="12"/>
        <end position="41"/>
    </location>
</feature>
<organism evidence="2 3">
    <name type="scientific">Symmachiella dynata</name>
    <dbReference type="NCBI Taxonomy" id="2527995"/>
    <lineage>
        <taxon>Bacteria</taxon>
        <taxon>Pseudomonadati</taxon>
        <taxon>Planctomycetota</taxon>
        <taxon>Planctomycetia</taxon>
        <taxon>Planctomycetales</taxon>
        <taxon>Planctomycetaceae</taxon>
        <taxon>Symmachiella</taxon>
    </lineage>
</organism>
<dbReference type="InterPro" id="IPR012902">
    <property type="entry name" value="N_methyl_site"/>
</dbReference>
<dbReference type="RefSeq" id="WP_145378951.1">
    <property type="nucleotide sequence ID" value="NZ_CP036276.1"/>
</dbReference>
<dbReference type="SUPFAM" id="SSF54523">
    <property type="entry name" value="Pili subunits"/>
    <property type="match status" value="1"/>
</dbReference>
<dbReference type="EMBL" id="CP036276">
    <property type="protein sequence ID" value="QDU46440.1"/>
    <property type="molecule type" value="Genomic_DNA"/>
</dbReference>
<dbReference type="PROSITE" id="PS00409">
    <property type="entry name" value="PROKAR_NTER_METHYL"/>
    <property type="match status" value="1"/>
</dbReference>
<evidence type="ECO:0000313" key="2">
    <source>
        <dbReference type="EMBL" id="QDU46440.1"/>
    </source>
</evidence>
<dbReference type="Proteomes" id="UP000319383">
    <property type="component" value="Chromosome"/>
</dbReference>
<name>A0A517ZVD6_9PLAN</name>
<evidence type="ECO:0000313" key="3">
    <source>
        <dbReference type="Proteomes" id="UP000319383"/>
    </source>
</evidence>
<proteinExistence type="predicted"/>
<dbReference type="InterPro" id="IPR045584">
    <property type="entry name" value="Pilin-like"/>
</dbReference>
<keyword evidence="1" id="KW-0472">Membrane</keyword>
<evidence type="ECO:0000256" key="1">
    <source>
        <dbReference type="SAM" id="Phobius"/>
    </source>
</evidence>
<dbReference type="Pfam" id="PF07963">
    <property type="entry name" value="N_methyl"/>
    <property type="match status" value="1"/>
</dbReference>
<gene>
    <name evidence="2" type="ORF">Mal52_49610</name>
</gene>